<reference evidence="2 3" key="1">
    <citation type="submission" date="2020-08" db="EMBL/GenBank/DDBJ databases">
        <title>Whole-Genome Sequence of French Clinical Streptomyces mexicanus Strain Q0842.</title>
        <authorList>
            <person name="Boxberger M."/>
            <person name="La Scola B."/>
        </authorList>
    </citation>
    <scope>NUCLEOTIDE SEQUENCE [LARGE SCALE GENOMIC DNA]</scope>
    <source>
        <strain evidence="2 3">Marseille-Q0842</strain>
    </source>
</reference>
<feature type="region of interest" description="Disordered" evidence="1">
    <location>
        <begin position="102"/>
        <end position="121"/>
    </location>
</feature>
<dbReference type="PANTHER" id="PTHR42305:SF1">
    <property type="entry name" value="MEMBRANE PROTEIN RV1733C-RELATED"/>
    <property type="match status" value="1"/>
</dbReference>
<accession>A0A7X1HWS4</accession>
<comment type="caution">
    <text evidence="2">The sequence shown here is derived from an EMBL/GenBank/DDBJ whole genome shotgun (WGS) entry which is preliminary data.</text>
</comment>
<sequence length="201" mass="22203">MRAISGLWRWRRNPLRRTTDLVESWVALAALLLVLVAAPVVGALVGSAAQDALQRAVREQRHTRYVVTATVVKELDRLTPDPDPEISTGRELRHRVAADWTAPDGTRQHGPVTTSLKSPHPGDHFPVWTDRHGHLAMRPLDPATATTHAVLAGLGTALLTAGAVEGIRRLIVWSLVRRRYAHWDRAWERAGPDWGRTGTGS</sequence>
<evidence type="ECO:0000313" key="3">
    <source>
        <dbReference type="Proteomes" id="UP000517694"/>
    </source>
</evidence>
<keyword evidence="3" id="KW-1185">Reference proteome</keyword>
<proteinExistence type="predicted"/>
<protein>
    <submittedName>
        <fullName evidence="2">Uncharacterized protein</fullName>
    </submittedName>
</protein>
<gene>
    <name evidence="2" type="ORF">H1R13_06065</name>
</gene>
<organism evidence="2 3">
    <name type="scientific">Streptomyces mexicanus</name>
    <dbReference type="NCBI Taxonomy" id="178566"/>
    <lineage>
        <taxon>Bacteria</taxon>
        <taxon>Bacillati</taxon>
        <taxon>Actinomycetota</taxon>
        <taxon>Actinomycetes</taxon>
        <taxon>Kitasatosporales</taxon>
        <taxon>Streptomycetaceae</taxon>
        <taxon>Streptomyces</taxon>
    </lineage>
</organism>
<dbReference type="PANTHER" id="PTHR42305">
    <property type="entry name" value="MEMBRANE PROTEIN RV1733C-RELATED"/>
    <property type="match status" value="1"/>
</dbReference>
<evidence type="ECO:0000313" key="2">
    <source>
        <dbReference type="EMBL" id="MBC2864574.1"/>
    </source>
</evidence>
<name>A0A7X1HWS4_9ACTN</name>
<dbReference type="RefSeq" id="WP_159674181.1">
    <property type="nucleotide sequence ID" value="NZ_JACMHY010000002.1"/>
</dbReference>
<dbReference type="Proteomes" id="UP000517694">
    <property type="component" value="Unassembled WGS sequence"/>
</dbReference>
<dbReference type="InterPro" id="IPR039708">
    <property type="entry name" value="MT1774/Rv1733c-like"/>
</dbReference>
<dbReference type="AlphaFoldDB" id="A0A7X1HWS4"/>
<dbReference type="EMBL" id="JACMHY010000002">
    <property type="protein sequence ID" value="MBC2864574.1"/>
    <property type="molecule type" value="Genomic_DNA"/>
</dbReference>
<dbReference type="OrthoDB" id="4325432at2"/>
<evidence type="ECO:0000256" key="1">
    <source>
        <dbReference type="SAM" id="MobiDB-lite"/>
    </source>
</evidence>